<dbReference type="AlphaFoldDB" id="A0A8S1TQQ4"/>
<proteinExistence type="predicted"/>
<name>A0A8S1TQQ4_9CILI</name>
<evidence type="ECO:0000313" key="1">
    <source>
        <dbReference type="EMBL" id="CAD8156401.1"/>
    </source>
</evidence>
<sequence length="402" mass="48222">MIQEDLEHKEMLKLVQIKVKSSAQAQWIQRILPLKQKLAFIYYDNGFYELYNIKQQVITQKGQISQNIRFFLEICTNVLIFHDPTDFQMKLLDLNMNQINHKFVFKSRDQIDIMDKIQFQVFFLDCDKNQIKYLISQDLEKHYSKNNVCHFTIRVLPLKYDSQTNFELKPVVKFDYDNIFSQEQLYNCRFGQDNDQCKSEIFLIKPHLMEQAFYIIHTQFQCSYTTINVTNWINPNQVAIWVNCNDSSTRPSIFCFDLRKYYNGQNWLPEPQFIATLVRDQYIANQPSVFMDIYQFHSGSTQVIQMRQVEYQSKISVINYNNIQEPQIIQQFNSDQFWITTDVNHSYILLRNGQLNIEDQTLTFQIINPFDEGLLLLKIIEKAKIIEKYDIHIVEELFEFYY</sequence>
<evidence type="ECO:0000313" key="2">
    <source>
        <dbReference type="Proteomes" id="UP000689195"/>
    </source>
</evidence>
<comment type="caution">
    <text evidence="1">The sequence shown here is derived from an EMBL/GenBank/DDBJ whole genome shotgun (WGS) entry which is preliminary data.</text>
</comment>
<dbReference type="EMBL" id="CAJJDO010000028">
    <property type="protein sequence ID" value="CAD8156401.1"/>
    <property type="molecule type" value="Genomic_DNA"/>
</dbReference>
<keyword evidence="2" id="KW-1185">Reference proteome</keyword>
<dbReference type="Proteomes" id="UP000689195">
    <property type="component" value="Unassembled WGS sequence"/>
</dbReference>
<accession>A0A8S1TQQ4</accession>
<protein>
    <submittedName>
        <fullName evidence="1">Uncharacterized protein</fullName>
    </submittedName>
</protein>
<reference evidence="1" key="1">
    <citation type="submission" date="2021-01" db="EMBL/GenBank/DDBJ databases">
        <authorList>
            <consortium name="Genoscope - CEA"/>
            <person name="William W."/>
        </authorList>
    </citation>
    <scope>NUCLEOTIDE SEQUENCE</scope>
</reference>
<organism evidence="1 2">
    <name type="scientific">Paramecium pentaurelia</name>
    <dbReference type="NCBI Taxonomy" id="43138"/>
    <lineage>
        <taxon>Eukaryota</taxon>
        <taxon>Sar</taxon>
        <taxon>Alveolata</taxon>
        <taxon>Ciliophora</taxon>
        <taxon>Intramacronucleata</taxon>
        <taxon>Oligohymenophorea</taxon>
        <taxon>Peniculida</taxon>
        <taxon>Parameciidae</taxon>
        <taxon>Paramecium</taxon>
    </lineage>
</organism>
<gene>
    <name evidence="1" type="ORF">PPENT_87.1.T0280308</name>
</gene>